<organism evidence="2">
    <name type="scientific">Setaria italica</name>
    <name type="common">Foxtail millet</name>
    <name type="synonym">Panicum italicum</name>
    <dbReference type="NCBI Taxonomy" id="4555"/>
    <lineage>
        <taxon>Eukaryota</taxon>
        <taxon>Viridiplantae</taxon>
        <taxon>Streptophyta</taxon>
        <taxon>Embryophyta</taxon>
        <taxon>Tracheophyta</taxon>
        <taxon>Spermatophyta</taxon>
        <taxon>Magnoliopsida</taxon>
        <taxon>Liliopsida</taxon>
        <taxon>Poales</taxon>
        <taxon>Poaceae</taxon>
        <taxon>PACMAD clade</taxon>
        <taxon>Panicoideae</taxon>
        <taxon>Panicodae</taxon>
        <taxon>Paniceae</taxon>
        <taxon>Cenchrinae</taxon>
        <taxon>Setaria</taxon>
    </lineage>
</organism>
<accession>A0A368S6A9</accession>
<dbReference type="AlphaFoldDB" id="A0A368S6A9"/>
<feature type="compositionally biased region" description="Pro residues" evidence="1">
    <location>
        <begin position="184"/>
        <end position="231"/>
    </location>
</feature>
<evidence type="ECO:0000313" key="2">
    <source>
        <dbReference type="EMBL" id="RCV37972.1"/>
    </source>
</evidence>
<reference evidence="2" key="1">
    <citation type="journal article" date="2012" name="Nat. Biotechnol.">
        <title>Reference genome sequence of the model plant Setaria.</title>
        <authorList>
            <person name="Bennetzen J.L."/>
            <person name="Schmutz J."/>
            <person name="Wang H."/>
            <person name="Percifield R."/>
            <person name="Hawkins J."/>
            <person name="Pontaroli A.C."/>
            <person name="Estep M."/>
            <person name="Feng L."/>
            <person name="Vaughn J.N."/>
            <person name="Grimwood J."/>
            <person name="Jenkins J."/>
            <person name="Barry K."/>
            <person name="Lindquist E."/>
            <person name="Hellsten U."/>
            <person name="Deshpande S."/>
            <person name="Wang X."/>
            <person name="Wu X."/>
            <person name="Mitros T."/>
            <person name="Triplett J."/>
            <person name="Yang X."/>
            <person name="Ye C.Y."/>
            <person name="Mauro-Herrera M."/>
            <person name="Wang L."/>
            <person name="Li P."/>
            <person name="Sharma M."/>
            <person name="Sharma R."/>
            <person name="Ronald P.C."/>
            <person name="Panaud O."/>
            <person name="Kellogg E.A."/>
            <person name="Brutnell T.P."/>
            <person name="Doust A.N."/>
            <person name="Tuskan G.A."/>
            <person name="Rokhsar D."/>
            <person name="Devos K.M."/>
        </authorList>
    </citation>
    <scope>NUCLEOTIDE SEQUENCE [LARGE SCALE GENOMIC DNA]</scope>
    <source>
        <strain evidence="2">Yugu1</strain>
    </source>
</reference>
<sequence>MWFTRRSWQSAMTLAVKHSSSCYLTAATTASLKTKTRCTRSASCNTADTLRHIACRTNGTYFPGDIAKDDLRKFAAAFEGLVSRPFSAVDARVELASAHPGVTIMRIESGERKASVGDGARSGDVDVGTIGAGEMVEFMAYLDVPEGDADADVMEVLAVDGSYTQGWDGKPAKLGRSVVSVDRPTPPPLRPKPEATPVPQPPPKPEPTPLPQPSPKPEPVPLPQPPPKPEP</sequence>
<proteinExistence type="predicted"/>
<name>A0A368S6A9_SETIT</name>
<protein>
    <submittedName>
        <fullName evidence="2">Uncharacterized protein</fullName>
    </submittedName>
</protein>
<dbReference type="EMBL" id="CM003535">
    <property type="protein sequence ID" value="RCV37972.1"/>
    <property type="molecule type" value="Genomic_DNA"/>
</dbReference>
<evidence type="ECO:0000256" key="1">
    <source>
        <dbReference type="SAM" id="MobiDB-lite"/>
    </source>
</evidence>
<gene>
    <name evidence="2" type="ORF">SETIT_8G105000v2</name>
</gene>
<feature type="region of interest" description="Disordered" evidence="1">
    <location>
        <begin position="164"/>
        <end position="231"/>
    </location>
</feature>
<reference evidence="2" key="2">
    <citation type="submission" date="2015-07" db="EMBL/GenBank/DDBJ databases">
        <authorList>
            <person name="Noorani M."/>
        </authorList>
    </citation>
    <scope>NUCLEOTIDE SEQUENCE</scope>
    <source>
        <strain evidence="2">Yugu1</strain>
    </source>
</reference>